<dbReference type="SUPFAM" id="SSF53254">
    <property type="entry name" value="Phosphoglycerate mutase-like"/>
    <property type="match status" value="1"/>
</dbReference>
<evidence type="ECO:0000313" key="1">
    <source>
        <dbReference type="EMBL" id="GMA85840.1"/>
    </source>
</evidence>
<name>A0ABQ6JG81_9ACTN</name>
<dbReference type="Proteomes" id="UP001157017">
    <property type="component" value="Unassembled WGS sequence"/>
</dbReference>
<gene>
    <name evidence="1" type="ORF">GCM10025868_10900</name>
</gene>
<reference evidence="2" key="1">
    <citation type="journal article" date="2019" name="Int. J. Syst. Evol. Microbiol.">
        <title>The Global Catalogue of Microorganisms (GCM) 10K type strain sequencing project: providing services to taxonomists for standard genome sequencing and annotation.</title>
        <authorList>
            <consortium name="The Broad Institute Genomics Platform"/>
            <consortium name="The Broad Institute Genome Sequencing Center for Infectious Disease"/>
            <person name="Wu L."/>
            <person name="Ma J."/>
        </authorList>
    </citation>
    <scope>NUCLEOTIDE SEQUENCE [LARGE SCALE GENOMIC DNA]</scope>
    <source>
        <strain evidence="2">NBRC 108730</strain>
    </source>
</reference>
<evidence type="ECO:0000313" key="2">
    <source>
        <dbReference type="Proteomes" id="UP001157017"/>
    </source>
</evidence>
<organism evidence="1 2">
    <name type="scientific">Angustibacter aerolatus</name>
    <dbReference type="NCBI Taxonomy" id="1162965"/>
    <lineage>
        <taxon>Bacteria</taxon>
        <taxon>Bacillati</taxon>
        <taxon>Actinomycetota</taxon>
        <taxon>Actinomycetes</taxon>
        <taxon>Kineosporiales</taxon>
        <taxon>Kineosporiaceae</taxon>
    </lineage>
</organism>
<evidence type="ECO:0008006" key="3">
    <source>
        <dbReference type="Google" id="ProtNLM"/>
    </source>
</evidence>
<sequence>MPTLGRRAVVAVAPLPVVRALLVHALGVGPEPFWRLDVEPLAVVRMTVSDDRVAVRWRSATE</sequence>
<accession>A0ABQ6JG81</accession>
<keyword evidence="2" id="KW-1185">Reference proteome</keyword>
<comment type="caution">
    <text evidence="1">The sequence shown here is derived from an EMBL/GenBank/DDBJ whole genome shotgun (WGS) entry which is preliminary data.</text>
</comment>
<dbReference type="InterPro" id="IPR029033">
    <property type="entry name" value="His_PPase_superfam"/>
</dbReference>
<proteinExistence type="predicted"/>
<dbReference type="EMBL" id="BSUZ01000001">
    <property type="protein sequence ID" value="GMA85840.1"/>
    <property type="molecule type" value="Genomic_DNA"/>
</dbReference>
<protein>
    <recommendedName>
        <fullName evidence="3">Histidine phosphatase family protein</fullName>
    </recommendedName>
</protein>